<evidence type="ECO:0008006" key="4">
    <source>
        <dbReference type="Google" id="ProtNLM"/>
    </source>
</evidence>
<gene>
    <name evidence="2" type="ORF">B7O98_03920</name>
</gene>
<comment type="caution">
    <text evidence="2">The sequence shown here is derived from an EMBL/GenBank/DDBJ whole genome shotgun (WGS) entry which is preliminary data.</text>
</comment>
<organism evidence="2 3">
    <name type="scientific">Zestosphaera tikiterensis</name>
    <dbReference type="NCBI Taxonomy" id="1973259"/>
    <lineage>
        <taxon>Archaea</taxon>
        <taxon>Thermoproteota</taxon>
        <taxon>Thermoprotei</taxon>
        <taxon>Desulfurococcales</taxon>
        <taxon>Desulfurococcaceae</taxon>
        <taxon>Zestosphaera</taxon>
    </lineage>
</organism>
<evidence type="ECO:0000313" key="3">
    <source>
        <dbReference type="Proteomes" id="UP000244093"/>
    </source>
</evidence>
<dbReference type="EMBL" id="NBVN01000002">
    <property type="protein sequence ID" value="PUA33574.1"/>
    <property type="molecule type" value="Genomic_DNA"/>
</dbReference>
<proteinExistence type="predicted"/>
<feature type="transmembrane region" description="Helical" evidence="1">
    <location>
        <begin position="35"/>
        <end position="68"/>
    </location>
</feature>
<protein>
    <recommendedName>
        <fullName evidence="4">Cobalt ABC transporter permease</fullName>
    </recommendedName>
</protein>
<evidence type="ECO:0000313" key="2">
    <source>
        <dbReference type="EMBL" id="PUA33574.1"/>
    </source>
</evidence>
<dbReference type="AlphaFoldDB" id="A0A2R7Y7R3"/>
<keyword evidence="1" id="KW-0812">Transmembrane</keyword>
<feature type="transmembrane region" description="Helical" evidence="1">
    <location>
        <begin position="213"/>
        <end position="230"/>
    </location>
</feature>
<sequence>MRIGGKLSSLVKYASELIIRSLFIYGDMESRHVPVILNLTLLLTQVVLVNLSAVGSLIALFSTLLTYVFRGASKVLKYASILASIPTIWYFITSLPFTLSVVKSLAITVNVFTLSLATLAFLYFINPIELAYLMNRLKLKEVSLYPVLTWKAVPHILKDLKTALTIASMKNVELWRGLAITVVTVEEYSQFYEEAQHAKGVFQPKYWYSWRDTAITACLVMINLTAIYLLKLCF</sequence>
<accession>A0A2R7Y7R3</accession>
<name>A0A2R7Y7R3_9CREN</name>
<feature type="transmembrane region" description="Helical" evidence="1">
    <location>
        <begin position="104"/>
        <end position="125"/>
    </location>
</feature>
<reference evidence="2 3" key="1">
    <citation type="journal article" date="2018" name="Syst. Appl. Microbiol.">
        <title>A new symbiotic nanoarchaeote (Candidatus Nanoclepta minutus) and its host (Zestosphaera tikiterensis gen. nov., sp. nov.) from a New Zealand hot spring.</title>
        <authorList>
            <person name="St John E."/>
            <person name="Liu Y."/>
            <person name="Podar M."/>
            <person name="Stott M.B."/>
            <person name="Meneghin J."/>
            <person name="Chen Z."/>
            <person name="Lagutin K."/>
            <person name="Mitchell K."/>
            <person name="Reysenbach A.L."/>
        </authorList>
    </citation>
    <scope>NUCLEOTIDE SEQUENCE [LARGE SCALE GENOMIC DNA]</scope>
    <source>
        <strain evidence="2">NZ3</strain>
    </source>
</reference>
<feature type="transmembrane region" description="Helical" evidence="1">
    <location>
        <begin position="75"/>
        <end position="92"/>
    </location>
</feature>
<keyword evidence="1" id="KW-0472">Membrane</keyword>
<dbReference type="Proteomes" id="UP000244093">
    <property type="component" value="Unassembled WGS sequence"/>
</dbReference>
<evidence type="ECO:0000256" key="1">
    <source>
        <dbReference type="SAM" id="Phobius"/>
    </source>
</evidence>
<keyword evidence="1" id="KW-1133">Transmembrane helix</keyword>